<dbReference type="GO" id="GO:0046872">
    <property type="term" value="F:metal ion binding"/>
    <property type="evidence" value="ECO:0007669"/>
    <property type="project" value="UniProtKB-KW"/>
</dbReference>
<reference evidence="5" key="2">
    <citation type="submission" date="2020-09" db="EMBL/GenBank/DDBJ databases">
        <authorList>
            <person name="Sun Q."/>
            <person name="Zhou Y."/>
        </authorList>
    </citation>
    <scope>NUCLEOTIDE SEQUENCE</scope>
    <source>
        <strain evidence="5">CGMCC 1.15880</strain>
    </source>
</reference>
<comment type="cofactor">
    <cofactor evidence="4">
        <name>Mg(2+)</name>
        <dbReference type="ChEBI" id="CHEBI:18420"/>
    </cofactor>
</comment>
<proteinExistence type="inferred from homology"/>
<dbReference type="GO" id="GO:0007165">
    <property type="term" value="P:signal transduction"/>
    <property type="evidence" value="ECO:0007669"/>
    <property type="project" value="TreeGrafter"/>
</dbReference>
<dbReference type="AlphaFoldDB" id="A0A916QXC8"/>
<keyword evidence="3 4" id="KW-0460">Magnesium</keyword>
<dbReference type="Pfam" id="PF00459">
    <property type="entry name" value="Inositol_P"/>
    <property type="match status" value="1"/>
</dbReference>
<sequence length="258" mass="27970">MPVRDLELLLDVAEEAGNIALKHFQQDPEHWDKPGEQGPVSVADLEVNRMLEFRLQAARPDYGWLSEESPDDPERLECERTFIIDPIDGTRSFIAGHENFAHSLAVAKNGVVTAAVVHMPAKSLTFAASIGGGATLNGEPITPSTIEALDQAEALIAKPMMDASYWPGGVPPLRRNFRSSLAYRLSLVANGRFDAMITFRPAWEWDVAAGDLICTEAGASVFDTKGKVPVYNSRGAKTAGMIACAPRIRDSLLSHVTG</sequence>
<dbReference type="SUPFAM" id="SSF56655">
    <property type="entry name" value="Carbohydrate phosphatase"/>
    <property type="match status" value="1"/>
</dbReference>
<dbReference type="Gene3D" id="3.40.190.80">
    <property type="match status" value="1"/>
</dbReference>
<evidence type="ECO:0000256" key="4">
    <source>
        <dbReference type="PIRSR" id="PIRSR600760-2"/>
    </source>
</evidence>
<dbReference type="PANTHER" id="PTHR20854:SF4">
    <property type="entry name" value="INOSITOL-1-MONOPHOSPHATASE-RELATED"/>
    <property type="match status" value="1"/>
</dbReference>
<dbReference type="PRINTS" id="PR00377">
    <property type="entry name" value="IMPHPHTASES"/>
</dbReference>
<dbReference type="InterPro" id="IPR000760">
    <property type="entry name" value="Inositol_monophosphatase-like"/>
</dbReference>
<evidence type="ECO:0000256" key="3">
    <source>
        <dbReference type="ARBA" id="ARBA00022842"/>
    </source>
</evidence>
<dbReference type="GO" id="GO:0008934">
    <property type="term" value="F:inositol monophosphate 1-phosphatase activity"/>
    <property type="evidence" value="ECO:0007669"/>
    <property type="project" value="TreeGrafter"/>
</dbReference>
<feature type="binding site" evidence="4">
    <location>
        <position position="87"/>
    </location>
    <ligand>
        <name>Mg(2+)</name>
        <dbReference type="ChEBI" id="CHEBI:18420"/>
        <label>1</label>
        <note>catalytic</note>
    </ligand>
</feature>
<evidence type="ECO:0000313" key="5">
    <source>
        <dbReference type="EMBL" id="GGA17834.1"/>
    </source>
</evidence>
<feature type="binding site" evidence="4">
    <location>
        <position position="206"/>
    </location>
    <ligand>
        <name>Mg(2+)</name>
        <dbReference type="ChEBI" id="CHEBI:18420"/>
        <label>1</label>
        <note>catalytic</note>
    </ligand>
</feature>
<keyword evidence="6" id="KW-1185">Reference proteome</keyword>
<keyword evidence="2 4" id="KW-0479">Metal-binding</keyword>
<dbReference type="EMBL" id="BMKA01000002">
    <property type="protein sequence ID" value="GGA17834.1"/>
    <property type="molecule type" value="Genomic_DNA"/>
</dbReference>
<gene>
    <name evidence="5" type="ORF">GCM10011498_18060</name>
</gene>
<feature type="binding site" evidence="4">
    <location>
        <position position="67"/>
    </location>
    <ligand>
        <name>Mg(2+)</name>
        <dbReference type="ChEBI" id="CHEBI:18420"/>
        <label>1</label>
        <note>catalytic</note>
    </ligand>
</feature>
<dbReference type="PROSITE" id="PS00630">
    <property type="entry name" value="IMP_2"/>
    <property type="match status" value="1"/>
</dbReference>
<organism evidence="5 6">
    <name type="scientific">Neptunicoccus cionae</name>
    <dbReference type="NCBI Taxonomy" id="2035344"/>
    <lineage>
        <taxon>Bacteria</taxon>
        <taxon>Pseudomonadati</taxon>
        <taxon>Pseudomonadota</taxon>
        <taxon>Alphaproteobacteria</taxon>
        <taxon>Rhodobacterales</taxon>
        <taxon>Paracoccaceae</taxon>
        <taxon>Neptunicoccus</taxon>
    </lineage>
</organism>
<dbReference type="CDD" id="cd01638">
    <property type="entry name" value="CysQ"/>
    <property type="match status" value="1"/>
</dbReference>
<dbReference type="Proteomes" id="UP000628017">
    <property type="component" value="Unassembled WGS sequence"/>
</dbReference>
<accession>A0A916QXC8</accession>
<dbReference type="GO" id="GO:0046854">
    <property type="term" value="P:phosphatidylinositol phosphate biosynthetic process"/>
    <property type="evidence" value="ECO:0007669"/>
    <property type="project" value="InterPro"/>
</dbReference>
<dbReference type="Gene3D" id="3.30.540.10">
    <property type="entry name" value="Fructose-1,6-Bisphosphatase, subunit A, domain 1"/>
    <property type="match status" value="1"/>
</dbReference>
<dbReference type="InterPro" id="IPR020550">
    <property type="entry name" value="Inositol_monophosphatase_CS"/>
</dbReference>
<protein>
    <submittedName>
        <fullName evidence="5">3'(2'),5'-bisphosphate nucleotidase CysQ</fullName>
    </submittedName>
</protein>
<evidence type="ECO:0000313" key="6">
    <source>
        <dbReference type="Proteomes" id="UP000628017"/>
    </source>
</evidence>
<comment type="similarity">
    <text evidence="1">Belongs to the inositol monophosphatase superfamily.</text>
</comment>
<evidence type="ECO:0000256" key="1">
    <source>
        <dbReference type="ARBA" id="ARBA00009759"/>
    </source>
</evidence>
<dbReference type="GO" id="GO:0006020">
    <property type="term" value="P:inositol metabolic process"/>
    <property type="evidence" value="ECO:0007669"/>
    <property type="project" value="TreeGrafter"/>
</dbReference>
<evidence type="ECO:0000256" key="2">
    <source>
        <dbReference type="ARBA" id="ARBA00022723"/>
    </source>
</evidence>
<feature type="binding site" evidence="4">
    <location>
        <position position="88"/>
    </location>
    <ligand>
        <name>Mg(2+)</name>
        <dbReference type="ChEBI" id="CHEBI:18420"/>
        <label>1</label>
        <note>catalytic</note>
    </ligand>
</feature>
<feature type="binding site" evidence="4">
    <location>
        <position position="85"/>
    </location>
    <ligand>
        <name>Mg(2+)</name>
        <dbReference type="ChEBI" id="CHEBI:18420"/>
        <label>1</label>
        <note>catalytic</note>
    </ligand>
</feature>
<name>A0A916QXC8_9RHOB</name>
<dbReference type="PANTHER" id="PTHR20854">
    <property type="entry name" value="INOSITOL MONOPHOSPHATASE"/>
    <property type="match status" value="1"/>
</dbReference>
<reference evidence="5" key="1">
    <citation type="journal article" date="2014" name="Int. J. Syst. Evol. Microbiol.">
        <title>Complete genome sequence of Corynebacterium casei LMG S-19264T (=DSM 44701T), isolated from a smear-ripened cheese.</title>
        <authorList>
            <consortium name="US DOE Joint Genome Institute (JGI-PGF)"/>
            <person name="Walter F."/>
            <person name="Albersmeier A."/>
            <person name="Kalinowski J."/>
            <person name="Ruckert C."/>
        </authorList>
    </citation>
    <scope>NUCLEOTIDE SEQUENCE</scope>
    <source>
        <strain evidence="5">CGMCC 1.15880</strain>
    </source>
</reference>
<comment type="caution">
    <text evidence="5">The sequence shown here is derived from an EMBL/GenBank/DDBJ whole genome shotgun (WGS) entry which is preliminary data.</text>
</comment>